<dbReference type="Gene3D" id="3.40.50.1820">
    <property type="entry name" value="alpha/beta hydrolase"/>
    <property type="match status" value="1"/>
</dbReference>
<protein>
    <submittedName>
        <fullName evidence="5">Unannotated protein</fullName>
    </submittedName>
</protein>
<proteinExistence type="inferred from homology"/>
<comment type="similarity">
    <text evidence="1">Belongs to the peptidase S33 family.</text>
</comment>
<name>A0A6J7EGM8_9ZZZZ</name>
<feature type="domain" description="Peptidase S33 tripeptidyl aminopeptidase-like C-terminal" evidence="4">
    <location>
        <begin position="401"/>
        <end position="502"/>
    </location>
</feature>
<accession>A0A6J7EGM8</accession>
<keyword evidence="2" id="KW-0732">Signal</keyword>
<evidence type="ECO:0000256" key="3">
    <source>
        <dbReference type="ARBA" id="ARBA00022801"/>
    </source>
</evidence>
<evidence type="ECO:0000256" key="2">
    <source>
        <dbReference type="ARBA" id="ARBA00022729"/>
    </source>
</evidence>
<gene>
    <name evidence="5" type="ORF">UFOPK3402_01407</name>
</gene>
<dbReference type="InterPro" id="IPR029058">
    <property type="entry name" value="AB_hydrolase_fold"/>
</dbReference>
<dbReference type="GO" id="GO:0016787">
    <property type="term" value="F:hydrolase activity"/>
    <property type="evidence" value="ECO:0007669"/>
    <property type="project" value="UniProtKB-KW"/>
</dbReference>
<sequence length="503" mass="52402">MGASGFALAAAAALLLAACGNASSADVTPIPTPSTSAKPTADLDGFYGQKVQWRNCGDADCTSVKVPLDYADPQGSTMDLAVSRVAATGTRIGSLFVNPGGPGGSAFDYAKAASAIVSGPVHEAYDIVGVDPRGVAKSDPVECLSDAQRDSLVSADSTPDTPAEEALIAAVSALPATECLAKADPEARFMGTVNAARDLDIVRAVVGDPAFNYLGKSYGTYLGEVYAELFPGTVGRMVLDGVLPADLDLAELSRGQADAFEVAFADFARDCSEHDSCPFDGTGPEVARQLREYLVSLDSKPVAVGKRVINEGVATYAVLSFLYFPSSDYGRLRGALDRLVTQGDGADLLGLLDERTSRGPDGRYLDNSTDAFYAVTCADRPYQATVDEVRALAQEWSVDAPTFGASIAWGLLACNDWPSIPDAPITKVTATGSAPILVVSTTHDPATPYAWGQQLAASLDNAVLLTWDGYNHTAYNEGSDCIGDAVDGYLLRGTMPAAGTVCD</sequence>
<reference evidence="5" key="1">
    <citation type="submission" date="2020-05" db="EMBL/GenBank/DDBJ databases">
        <authorList>
            <person name="Chiriac C."/>
            <person name="Salcher M."/>
            <person name="Ghai R."/>
            <person name="Kavagutti S V."/>
        </authorList>
    </citation>
    <scope>NUCLEOTIDE SEQUENCE</scope>
</reference>
<dbReference type="InterPro" id="IPR013595">
    <property type="entry name" value="Pept_S33_TAP-like_C"/>
</dbReference>
<dbReference type="PANTHER" id="PTHR43248">
    <property type="entry name" value="2-SUCCINYL-6-HYDROXY-2,4-CYCLOHEXADIENE-1-CARBOXYLATE SYNTHASE"/>
    <property type="match status" value="1"/>
</dbReference>
<evidence type="ECO:0000313" key="5">
    <source>
        <dbReference type="EMBL" id="CAB4882116.1"/>
    </source>
</evidence>
<evidence type="ECO:0000256" key="1">
    <source>
        <dbReference type="ARBA" id="ARBA00010088"/>
    </source>
</evidence>
<dbReference type="PANTHER" id="PTHR43248:SF29">
    <property type="entry name" value="TRIPEPTIDYL AMINOPEPTIDASE"/>
    <property type="match status" value="1"/>
</dbReference>
<evidence type="ECO:0000259" key="4">
    <source>
        <dbReference type="Pfam" id="PF08386"/>
    </source>
</evidence>
<organism evidence="5">
    <name type="scientific">freshwater metagenome</name>
    <dbReference type="NCBI Taxonomy" id="449393"/>
    <lineage>
        <taxon>unclassified sequences</taxon>
        <taxon>metagenomes</taxon>
        <taxon>ecological metagenomes</taxon>
    </lineage>
</organism>
<dbReference type="Pfam" id="PF08386">
    <property type="entry name" value="Abhydrolase_4"/>
    <property type="match status" value="1"/>
</dbReference>
<dbReference type="InterPro" id="IPR051601">
    <property type="entry name" value="Serine_prot/Carboxylest_S33"/>
</dbReference>
<keyword evidence="3" id="KW-0378">Hydrolase</keyword>
<dbReference type="AlphaFoldDB" id="A0A6J7EGM8"/>
<dbReference type="EMBL" id="CAFBLS010000188">
    <property type="protein sequence ID" value="CAB4882116.1"/>
    <property type="molecule type" value="Genomic_DNA"/>
</dbReference>
<dbReference type="SUPFAM" id="SSF53474">
    <property type="entry name" value="alpha/beta-Hydrolases"/>
    <property type="match status" value="1"/>
</dbReference>